<reference evidence="1" key="2">
    <citation type="submission" date="2022-09" db="EMBL/GenBank/DDBJ databases">
        <authorList>
            <person name="Sun Q."/>
            <person name="Ohkuma M."/>
        </authorList>
    </citation>
    <scope>NUCLEOTIDE SEQUENCE</scope>
    <source>
        <strain evidence="1">JCM 3093</strain>
    </source>
</reference>
<protein>
    <submittedName>
        <fullName evidence="1">Uncharacterized protein</fullName>
    </submittedName>
</protein>
<accession>A0AA37BHQ4</accession>
<sequence>MCGNTHFQQEQTTYEGRFEGRAVFLTSRPITLMICTECRYILHFYGERSGFDFG</sequence>
<proteinExistence type="predicted"/>
<evidence type="ECO:0000313" key="1">
    <source>
        <dbReference type="EMBL" id="GGK72873.1"/>
    </source>
</evidence>
<organism evidence="1 2">
    <name type="scientific">Planomonospora parontospora</name>
    <dbReference type="NCBI Taxonomy" id="58119"/>
    <lineage>
        <taxon>Bacteria</taxon>
        <taxon>Bacillati</taxon>
        <taxon>Actinomycetota</taxon>
        <taxon>Actinomycetes</taxon>
        <taxon>Streptosporangiales</taxon>
        <taxon>Streptosporangiaceae</taxon>
        <taxon>Planomonospora</taxon>
    </lineage>
</organism>
<dbReference type="EMBL" id="BMQD01000010">
    <property type="protein sequence ID" value="GGK72873.1"/>
    <property type="molecule type" value="Genomic_DNA"/>
</dbReference>
<dbReference type="AlphaFoldDB" id="A0AA37BHQ4"/>
<dbReference type="Proteomes" id="UP000627984">
    <property type="component" value="Unassembled WGS sequence"/>
</dbReference>
<comment type="caution">
    <text evidence="1">The sequence shown here is derived from an EMBL/GenBank/DDBJ whole genome shotgun (WGS) entry which is preliminary data.</text>
</comment>
<name>A0AA37BHQ4_9ACTN</name>
<gene>
    <name evidence="1" type="ORF">GCM10010126_35350</name>
</gene>
<evidence type="ECO:0000313" key="2">
    <source>
        <dbReference type="Proteomes" id="UP000627984"/>
    </source>
</evidence>
<reference evidence="1" key="1">
    <citation type="journal article" date="2014" name="Int. J. Syst. Evol. Microbiol.">
        <title>Complete genome sequence of Corynebacterium casei LMG S-19264T (=DSM 44701T), isolated from a smear-ripened cheese.</title>
        <authorList>
            <consortium name="US DOE Joint Genome Institute (JGI-PGF)"/>
            <person name="Walter F."/>
            <person name="Albersmeier A."/>
            <person name="Kalinowski J."/>
            <person name="Ruckert C."/>
        </authorList>
    </citation>
    <scope>NUCLEOTIDE SEQUENCE</scope>
    <source>
        <strain evidence="1">JCM 3093</strain>
    </source>
</reference>